<dbReference type="InParanoid" id="A0A0Q3LGI4"/>
<dbReference type="Gramene" id="KQK22168">
    <property type="protein sequence ID" value="KQK22168"/>
    <property type="gene ID" value="BRADI_1g65575v3"/>
</dbReference>
<organism evidence="4">
    <name type="scientific">Brachypodium distachyon</name>
    <name type="common">Purple false brome</name>
    <name type="synonym">Trachynia distachya</name>
    <dbReference type="NCBI Taxonomy" id="15368"/>
    <lineage>
        <taxon>Eukaryota</taxon>
        <taxon>Viridiplantae</taxon>
        <taxon>Streptophyta</taxon>
        <taxon>Embryophyta</taxon>
        <taxon>Tracheophyta</taxon>
        <taxon>Spermatophyta</taxon>
        <taxon>Magnoliopsida</taxon>
        <taxon>Liliopsida</taxon>
        <taxon>Poales</taxon>
        <taxon>Poaceae</taxon>
        <taxon>BOP clade</taxon>
        <taxon>Pooideae</taxon>
        <taxon>Stipodae</taxon>
        <taxon>Brachypodieae</taxon>
        <taxon>Brachypodium</taxon>
    </lineage>
</organism>
<name>A0A0Q3LGI4_BRADI</name>
<dbReference type="GO" id="GO:0005737">
    <property type="term" value="C:cytoplasm"/>
    <property type="evidence" value="ECO:0007669"/>
    <property type="project" value="UniProtKB-ARBA"/>
</dbReference>
<reference evidence="4" key="2">
    <citation type="submission" date="2017-06" db="EMBL/GenBank/DDBJ databases">
        <title>WGS assembly of Brachypodium distachyon.</title>
        <authorList>
            <consortium name="The International Brachypodium Initiative"/>
            <person name="Lucas S."/>
            <person name="Harmon-Smith M."/>
            <person name="Lail K."/>
            <person name="Tice H."/>
            <person name="Grimwood J."/>
            <person name="Bruce D."/>
            <person name="Barry K."/>
            <person name="Shu S."/>
            <person name="Lindquist E."/>
            <person name="Wang M."/>
            <person name="Pitluck S."/>
            <person name="Vogel J.P."/>
            <person name="Garvin D.F."/>
            <person name="Mockler T.C."/>
            <person name="Schmutz J."/>
            <person name="Rokhsar D."/>
            <person name="Bevan M.W."/>
        </authorList>
    </citation>
    <scope>NUCLEOTIDE SEQUENCE</scope>
    <source>
        <strain evidence="4">Bd21</strain>
    </source>
</reference>
<dbReference type="SUPFAM" id="SSF58038">
    <property type="entry name" value="SNARE fusion complex"/>
    <property type="match status" value="1"/>
</dbReference>
<keyword evidence="6" id="KW-1185">Reference proteome</keyword>
<dbReference type="InterPro" id="IPR042855">
    <property type="entry name" value="V_SNARE_CC"/>
</dbReference>
<dbReference type="EMBL" id="CM000880">
    <property type="protein sequence ID" value="KQK22168.1"/>
    <property type="molecule type" value="Genomic_DNA"/>
</dbReference>
<keyword evidence="1 2" id="KW-0175">Coiled coil</keyword>
<dbReference type="AlphaFoldDB" id="A0A0Q3LGI4"/>
<evidence type="ECO:0000313" key="5">
    <source>
        <dbReference type="EnsemblPlants" id="KQK22168"/>
    </source>
</evidence>
<feature type="domain" description="V-SNARE coiled-coil homology" evidence="3">
    <location>
        <begin position="41"/>
        <end position="105"/>
    </location>
</feature>
<dbReference type="Gene3D" id="1.20.5.110">
    <property type="match status" value="1"/>
</dbReference>
<evidence type="ECO:0000256" key="1">
    <source>
        <dbReference type="PROSITE-ProRule" id="PRU00290"/>
    </source>
</evidence>
<dbReference type="OrthoDB" id="190375at2759"/>
<dbReference type="STRING" id="15368.A0A0Q3LGI4"/>
<evidence type="ECO:0000256" key="2">
    <source>
        <dbReference type="SAM" id="Coils"/>
    </source>
</evidence>
<reference evidence="5" key="3">
    <citation type="submission" date="2018-08" db="UniProtKB">
        <authorList>
            <consortium name="EnsemblPlants"/>
        </authorList>
    </citation>
    <scope>IDENTIFICATION</scope>
    <source>
        <strain evidence="5">cv. Bd21</strain>
    </source>
</reference>
<evidence type="ECO:0000259" key="3">
    <source>
        <dbReference type="PROSITE" id="PS50892"/>
    </source>
</evidence>
<sequence length="106" mass="12408">MTLKLTMKCRQHRPHLRGLFLIGQTKQRWRDQMMFRNQEKEAPKRSSPYGDAAAAAAQAKDKLMERQEKLARIAQESAELQSESENFASLAQQITKSMESKMWWRP</sequence>
<proteinExistence type="predicted"/>
<protein>
    <recommendedName>
        <fullName evidence="3">V-SNARE coiled-coil homology domain-containing protein</fullName>
    </recommendedName>
</protein>
<feature type="coiled-coil region" evidence="2">
    <location>
        <begin position="56"/>
        <end position="93"/>
    </location>
</feature>
<dbReference type="EnsemblPlants" id="KQK22168">
    <property type="protein sequence ID" value="KQK22168"/>
    <property type="gene ID" value="BRADI_1g65575v3"/>
</dbReference>
<accession>A0A0Q3LGI4</accession>
<dbReference type="Proteomes" id="UP000008810">
    <property type="component" value="Chromosome 1"/>
</dbReference>
<evidence type="ECO:0000313" key="4">
    <source>
        <dbReference type="EMBL" id="KQK22168.1"/>
    </source>
</evidence>
<reference evidence="4 5" key="1">
    <citation type="journal article" date="2010" name="Nature">
        <title>Genome sequencing and analysis of the model grass Brachypodium distachyon.</title>
        <authorList>
            <consortium name="International Brachypodium Initiative"/>
        </authorList>
    </citation>
    <scope>NUCLEOTIDE SEQUENCE [LARGE SCALE GENOMIC DNA]</scope>
    <source>
        <strain evidence="4 5">Bd21</strain>
    </source>
</reference>
<dbReference type="PROSITE" id="PS50892">
    <property type="entry name" value="V_SNARE"/>
    <property type="match status" value="1"/>
</dbReference>
<gene>
    <name evidence="4" type="ORF">BRADI_1g65575v3</name>
</gene>
<evidence type="ECO:0000313" key="6">
    <source>
        <dbReference type="Proteomes" id="UP000008810"/>
    </source>
</evidence>